<protein>
    <recommendedName>
        <fullName evidence="3">Antibiotic biosynthesis monooxygenase</fullName>
    </recommendedName>
</protein>
<reference evidence="1 2" key="1">
    <citation type="journal article" date="2019" name="Emerg. Microbes Infect.">
        <title>Comprehensive subspecies identification of 175 nontuberculous mycobacteria species based on 7547 genomic profiles.</title>
        <authorList>
            <person name="Matsumoto Y."/>
            <person name="Kinjo T."/>
            <person name="Motooka D."/>
            <person name="Nabeya D."/>
            <person name="Jung N."/>
            <person name="Uechi K."/>
            <person name="Horii T."/>
            <person name="Iida T."/>
            <person name="Fujita J."/>
            <person name="Nakamura S."/>
        </authorList>
    </citation>
    <scope>NUCLEOTIDE SEQUENCE [LARGE SCALE GENOMIC DNA]</scope>
    <source>
        <strain evidence="1 2">JCM 15657</strain>
    </source>
</reference>
<keyword evidence="2" id="KW-1185">Reference proteome</keyword>
<dbReference type="AlphaFoldDB" id="A0A7I7NFE9"/>
<proteinExistence type="predicted"/>
<evidence type="ECO:0000313" key="1">
    <source>
        <dbReference type="EMBL" id="BBX95053.1"/>
    </source>
</evidence>
<dbReference type="Gene3D" id="3.30.70.100">
    <property type="match status" value="1"/>
</dbReference>
<evidence type="ECO:0000313" key="2">
    <source>
        <dbReference type="Proteomes" id="UP000466396"/>
    </source>
</evidence>
<dbReference type="Proteomes" id="UP000466396">
    <property type="component" value="Chromosome"/>
</dbReference>
<name>A0A7I7NFE9_9MYCO</name>
<sequence>MRVVYELWETVEHEEADRTFRADEGRLTQLPALPAAPPVKTTYVTIDV</sequence>
<organism evidence="1 2">
    <name type="scientific">Mycobacterium lacus</name>
    <dbReference type="NCBI Taxonomy" id="169765"/>
    <lineage>
        <taxon>Bacteria</taxon>
        <taxon>Bacillati</taxon>
        <taxon>Actinomycetota</taxon>
        <taxon>Actinomycetes</taxon>
        <taxon>Mycobacteriales</taxon>
        <taxon>Mycobacteriaceae</taxon>
        <taxon>Mycobacterium</taxon>
    </lineage>
</organism>
<dbReference type="EMBL" id="AP022581">
    <property type="protein sequence ID" value="BBX95053.1"/>
    <property type="molecule type" value="Genomic_DNA"/>
</dbReference>
<dbReference type="KEGG" id="mlj:MLAC_03470"/>
<gene>
    <name evidence="1" type="ORF">MLAC_03470</name>
</gene>
<evidence type="ECO:0008006" key="3">
    <source>
        <dbReference type="Google" id="ProtNLM"/>
    </source>
</evidence>
<accession>A0A7I7NFE9</accession>